<evidence type="ECO:0000256" key="5">
    <source>
        <dbReference type="ARBA" id="ARBA00022741"/>
    </source>
</evidence>
<dbReference type="InterPro" id="IPR036890">
    <property type="entry name" value="HATPase_C_sf"/>
</dbReference>
<reference evidence="11" key="1">
    <citation type="submission" date="2019-03" db="EMBL/GenBank/DDBJ databases">
        <title>Lake Tanganyika Metagenome-Assembled Genomes (MAGs).</title>
        <authorList>
            <person name="Tran P."/>
        </authorList>
    </citation>
    <scope>NUCLEOTIDE SEQUENCE</scope>
    <source>
        <strain evidence="11">K_DeepCast_65m_m2_066</strain>
    </source>
</reference>
<accession>A0A937W1S7</accession>
<dbReference type="SUPFAM" id="SSF55874">
    <property type="entry name" value="ATPase domain of HSP90 chaperone/DNA topoisomerase II/histidine kinase"/>
    <property type="match status" value="1"/>
</dbReference>
<dbReference type="InterPro" id="IPR005467">
    <property type="entry name" value="His_kinase_dom"/>
</dbReference>
<evidence type="ECO:0000256" key="2">
    <source>
        <dbReference type="ARBA" id="ARBA00012438"/>
    </source>
</evidence>
<dbReference type="SMART" id="SM00387">
    <property type="entry name" value="HATPase_c"/>
    <property type="match status" value="1"/>
</dbReference>
<keyword evidence="7" id="KW-0067">ATP-binding</keyword>
<dbReference type="GO" id="GO:0005524">
    <property type="term" value="F:ATP binding"/>
    <property type="evidence" value="ECO:0007669"/>
    <property type="project" value="UniProtKB-KW"/>
</dbReference>
<keyword evidence="4" id="KW-0808">Transferase</keyword>
<evidence type="ECO:0000256" key="3">
    <source>
        <dbReference type="ARBA" id="ARBA00022553"/>
    </source>
</evidence>
<feature type="domain" description="Histidine kinase" evidence="10">
    <location>
        <begin position="1"/>
        <end position="180"/>
    </location>
</feature>
<dbReference type="AlphaFoldDB" id="A0A937W1S7"/>
<keyword evidence="3" id="KW-0597">Phosphoprotein</keyword>
<organism evidence="11 12">
    <name type="scientific">Tectimicrobiota bacterium</name>
    <dbReference type="NCBI Taxonomy" id="2528274"/>
    <lineage>
        <taxon>Bacteria</taxon>
        <taxon>Pseudomonadati</taxon>
        <taxon>Nitrospinota/Tectimicrobiota group</taxon>
        <taxon>Candidatus Tectimicrobiota</taxon>
    </lineage>
</organism>
<evidence type="ECO:0000256" key="4">
    <source>
        <dbReference type="ARBA" id="ARBA00022679"/>
    </source>
</evidence>
<comment type="catalytic activity">
    <reaction evidence="1">
        <text>ATP + protein L-histidine = ADP + protein N-phospho-L-histidine.</text>
        <dbReference type="EC" id="2.7.13.3"/>
    </reaction>
</comment>
<feature type="region of interest" description="Disordered" evidence="9">
    <location>
        <begin position="184"/>
        <end position="204"/>
    </location>
</feature>
<dbReference type="EC" id="2.7.13.3" evidence="2"/>
<dbReference type="PROSITE" id="PS50109">
    <property type="entry name" value="HIS_KIN"/>
    <property type="match status" value="1"/>
</dbReference>
<dbReference type="GO" id="GO:0004673">
    <property type="term" value="F:protein histidine kinase activity"/>
    <property type="evidence" value="ECO:0007669"/>
    <property type="project" value="UniProtKB-EC"/>
</dbReference>
<dbReference type="Proteomes" id="UP000712673">
    <property type="component" value="Unassembled WGS sequence"/>
</dbReference>
<dbReference type="Gene3D" id="3.30.565.10">
    <property type="entry name" value="Histidine kinase-like ATPase, C-terminal domain"/>
    <property type="match status" value="1"/>
</dbReference>
<protein>
    <recommendedName>
        <fullName evidence="2">histidine kinase</fullName>
        <ecNumber evidence="2">2.7.13.3</ecNumber>
    </recommendedName>
</protein>
<gene>
    <name evidence="11" type="ORF">FJZ47_08725</name>
</gene>
<dbReference type="InterPro" id="IPR003594">
    <property type="entry name" value="HATPase_dom"/>
</dbReference>
<evidence type="ECO:0000256" key="1">
    <source>
        <dbReference type="ARBA" id="ARBA00000085"/>
    </source>
</evidence>
<comment type="caution">
    <text evidence="11">The sequence shown here is derived from an EMBL/GenBank/DDBJ whole genome shotgun (WGS) entry which is preliminary data.</text>
</comment>
<dbReference type="PRINTS" id="PR00344">
    <property type="entry name" value="BCTRLSENSOR"/>
</dbReference>
<keyword evidence="8" id="KW-0902">Two-component regulatory system</keyword>
<dbReference type="EMBL" id="VGLS01000214">
    <property type="protein sequence ID" value="MBM3223869.1"/>
    <property type="molecule type" value="Genomic_DNA"/>
</dbReference>
<evidence type="ECO:0000256" key="8">
    <source>
        <dbReference type="ARBA" id="ARBA00023012"/>
    </source>
</evidence>
<evidence type="ECO:0000313" key="12">
    <source>
        <dbReference type="Proteomes" id="UP000712673"/>
    </source>
</evidence>
<proteinExistence type="predicted"/>
<evidence type="ECO:0000259" key="10">
    <source>
        <dbReference type="PROSITE" id="PS50109"/>
    </source>
</evidence>
<evidence type="ECO:0000313" key="11">
    <source>
        <dbReference type="EMBL" id="MBM3223869.1"/>
    </source>
</evidence>
<dbReference type="Pfam" id="PF02518">
    <property type="entry name" value="HATPase_c"/>
    <property type="match status" value="1"/>
</dbReference>
<dbReference type="GO" id="GO:0000160">
    <property type="term" value="P:phosphorelay signal transduction system"/>
    <property type="evidence" value="ECO:0007669"/>
    <property type="project" value="UniProtKB-KW"/>
</dbReference>
<keyword evidence="5" id="KW-0547">Nucleotide-binding</keyword>
<sequence length="204" mass="21994">MAQIERISGFIRQLLTVARRTEPHLRRLDLHDLVHRTWHLVSDQGSAPGVTMRLELAEDLPPLLGDPEQLQQVLLNLCVNALQAVDSAGQVTLRTRWLPPGPLRPAGQVEIEVADTGPGIATHDLSRLFEPFFTTKGARGGTGLGLAISREIIQSHHGDIRVESTLGQGSCFIVSLPLADASPVLPPDQAGPPATAARQEEQGV</sequence>
<dbReference type="PANTHER" id="PTHR43065">
    <property type="entry name" value="SENSOR HISTIDINE KINASE"/>
    <property type="match status" value="1"/>
</dbReference>
<name>A0A937W1S7_UNCTE</name>
<keyword evidence="6" id="KW-0418">Kinase</keyword>
<evidence type="ECO:0000256" key="6">
    <source>
        <dbReference type="ARBA" id="ARBA00022777"/>
    </source>
</evidence>
<evidence type="ECO:0000256" key="9">
    <source>
        <dbReference type="SAM" id="MobiDB-lite"/>
    </source>
</evidence>
<evidence type="ECO:0000256" key="7">
    <source>
        <dbReference type="ARBA" id="ARBA00022840"/>
    </source>
</evidence>
<dbReference type="PANTHER" id="PTHR43065:SF10">
    <property type="entry name" value="PEROXIDE STRESS-ACTIVATED HISTIDINE KINASE MAK3"/>
    <property type="match status" value="1"/>
</dbReference>
<dbReference type="InterPro" id="IPR004358">
    <property type="entry name" value="Sig_transdc_His_kin-like_C"/>
</dbReference>